<dbReference type="GO" id="GO:0005524">
    <property type="term" value="F:ATP binding"/>
    <property type="evidence" value="ECO:0007669"/>
    <property type="project" value="UniProtKB-KW"/>
</dbReference>
<dbReference type="SMART" id="SM00220">
    <property type="entry name" value="S_TKc"/>
    <property type="match status" value="1"/>
</dbReference>
<dbReference type="STRING" id="2903.R1EEB2"/>
<keyword evidence="2" id="KW-0067">ATP-binding</keyword>
<dbReference type="PROSITE" id="PS50011">
    <property type="entry name" value="PROTEIN_KINASE_DOM"/>
    <property type="match status" value="1"/>
</dbReference>
<dbReference type="Proteomes" id="UP000013827">
    <property type="component" value="Unassembled WGS sequence"/>
</dbReference>
<evidence type="ECO:0000313" key="5">
    <source>
        <dbReference type="Proteomes" id="UP000013827"/>
    </source>
</evidence>
<dbReference type="GeneID" id="17264775"/>
<dbReference type="PaxDb" id="2903-EOD19229"/>
<dbReference type="Gene3D" id="1.10.510.10">
    <property type="entry name" value="Transferase(Phosphotransferase) domain 1"/>
    <property type="match status" value="1"/>
</dbReference>
<dbReference type="InterPro" id="IPR008271">
    <property type="entry name" value="Ser/Thr_kinase_AS"/>
</dbReference>
<dbReference type="HOGENOM" id="CLU_000288_7_35_1"/>
<accession>A0A0D3J6U4</accession>
<name>A0A0D3J6U4_EMIH1</name>
<dbReference type="InterPro" id="IPR051681">
    <property type="entry name" value="Ser/Thr_Kinases-Pseudokinases"/>
</dbReference>
<dbReference type="eggNOG" id="KOG0192">
    <property type="taxonomic scope" value="Eukaryota"/>
</dbReference>
<dbReference type="InterPro" id="IPR011009">
    <property type="entry name" value="Kinase-like_dom_sf"/>
</dbReference>
<dbReference type="Gene3D" id="3.30.200.20">
    <property type="entry name" value="Phosphorylase Kinase, domain 1"/>
    <property type="match status" value="1"/>
</dbReference>
<dbReference type="PANTHER" id="PTHR44329:SF298">
    <property type="entry name" value="MIXED LINEAGE KINASE DOMAIN-LIKE PROTEIN"/>
    <property type="match status" value="1"/>
</dbReference>
<evidence type="ECO:0000256" key="2">
    <source>
        <dbReference type="ARBA" id="ARBA00022840"/>
    </source>
</evidence>
<dbReference type="RefSeq" id="XP_005771658.1">
    <property type="nucleotide sequence ID" value="XM_005771601.1"/>
</dbReference>
<evidence type="ECO:0000259" key="3">
    <source>
        <dbReference type="PROSITE" id="PS50011"/>
    </source>
</evidence>
<evidence type="ECO:0000313" key="4">
    <source>
        <dbReference type="EnsemblProtists" id="EOD19229"/>
    </source>
</evidence>
<keyword evidence="1" id="KW-0547">Nucleotide-binding</keyword>
<dbReference type="SUPFAM" id="SSF56112">
    <property type="entry name" value="Protein kinase-like (PK-like)"/>
    <property type="match status" value="1"/>
</dbReference>
<dbReference type="InterPro" id="IPR001245">
    <property type="entry name" value="Ser-Thr/Tyr_kinase_cat_dom"/>
</dbReference>
<proteinExistence type="predicted"/>
<feature type="domain" description="Protein kinase" evidence="3">
    <location>
        <begin position="33"/>
        <end position="227"/>
    </location>
</feature>
<dbReference type="AlphaFoldDB" id="A0A0D3J6U4"/>
<dbReference type="Pfam" id="PF07714">
    <property type="entry name" value="PK_Tyr_Ser-Thr"/>
    <property type="match status" value="1"/>
</dbReference>
<evidence type="ECO:0000256" key="1">
    <source>
        <dbReference type="ARBA" id="ARBA00022741"/>
    </source>
</evidence>
<dbReference type="KEGG" id="ehx:EMIHUDRAFT_75503"/>
<dbReference type="PANTHER" id="PTHR44329">
    <property type="entry name" value="SERINE/THREONINE-PROTEIN KINASE TNNI3K-RELATED"/>
    <property type="match status" value="1"/>
</dbReference>
<dbReference type="GO" id="GO:0004674">
    <property type="term" value="F:protein serine/threonine kinase activity"/>
    <property type="evidence" value="ECO:0007669"/>
    <property type="project" value="TreeGrafter"/>
</dbReference>
<reference evidence="4" key="2">
    <citation type="submission" date="2024-10" db="UniProtKB">
        <authorList>
            <consortium name="EnsemblProtists"/>
        </authorList>
    </citation>
    <scope>IDENTIFICATION</scope>
</reference>
<keyword evidence="5" id="KW-1185">Reference proteome</keyword>
<sequence length="227" mass="25403">MLAVKQARSKRPLPLLTNAEEKQYTWAIRRSDFEIKEQLSKGAYGEVWGASWRRNDVAVKLIARGSGDCDANKGKTDFVREMQLLSGLGGHRNVVRFLGACLDAQRMFILLELCPSSLSDRLYKEDTDLNEHEMLVVALGLNYLHHCEPPVLHLDLKSANVLLDESGTAKVCFGPFHSMEDAANRFDPAERSGIGYPQCIAPEILRGGRYDVKADTYSFGVLLFEVL</sequence>
<dbReference type="PIRSF" id="PIRSF000654">
    <property type="entry name" value="Integrin-linked_kinase"/>
    <property type="match status" value="1"/>
</dbReference>
<reference evidence="5" key="1">
    <citation type="journal article" date="2013" name="Nature">
        <title>Pan genome of the phytoplankton Emiliania underpins its global distribution.</title>
        <authorList>
            <person name="Read B.A."/>
            <person name="Kegel J."/>
            <person name="Klute M.J."/>
            <person name="Kuo A."/>
            <person name="Lefebvre S.C."/>
            <person name="Maumus F."/>
            <person name="Mayer C."/>
            <person name="Miller J."/>
            <person name="Monier A."/>
            <person name="Salamov A."/>
            <person name="Young J."/>
            <person name="Aguilar M."/>
            <person name="Claverie J.M."/>
            <person name="Frickenhaus S."/>
            <person name="Gonzalez K."/>
            <person name="Herman E.K."/>
            <person name="Lin Y.C."/>
            <person name="Napier J."/>
            <person name="Ogata H."/>
            <person name="Sarno A.F."/>
            <person name="Shmutz J."/>
            <person name="Schroeder D."/>
            <person name="de Vargas C."/>
            <person name="Verret F."/>
            <person name="von Dassow P."/>
            <person name="Valentin K."/>
            <person name="Van de Peer Y."/>
            <person name="Wheeler G."/>
            <person name="Dacks J.B."/>
            <person name="Delwiche C.F."/>
            <person name="Dyhrman S.T."/>
            <person name="Glockner G."/>
            <person name="John U."/>
            <person name="Richards T."/>
            <person name="Worden A.Z."/>
            <person name="Zhang X."/>
            <person name="Grigoriev I.V."/>
            <person name="Allen A.E."/>
            <person name="Bidle K."/>
            <person name="Borodovsky M."/>
            <person name="Bowler C."/>
            <person name="Brownlee C."/>
            <person name="Cock J.M."/>
            <person name="Elias M."/>
            <person name="Gladyshev V.N."/>
            <person name="Groth M."/>
            <person name="Guda C."/>
            <person name="Hadaegh A."/>
            <person name="Iglesias-Rodriguez M.D."/>
            <person name="Jenkins J."/>
            <person name="Jones B.M."/>
            <person name="Lawson T."/>
            <person name="Leese F."/>
            <person name="Lindquist E."/>
            <person name="Lobanov A."/>
            <person name="Lomsadze A."/>
            <person name="Malik S.B."/>
            <person name="Marsh M.E."/>
            <person name="Mackinder L."/>
            <person name="Mock T."/>
            <person name="Mueller-Roeber B."/>
            <person name="Pagarete A."/>
            <person name="Parker M."/>
            <person name="Probert I."/>
            <person name="Quesneville H."/>
            <person name="Raines C."/>
            <person name="Rensing S.A."/>
            <person name="Riano-Pachon D.M."/>
            <person name="Richier S."/>
            <person name="Rokitta S."/>
            <person name="Shiraiwa Y."/>
            <person name="Soanes D.M."/>
            <person name="van der Giezen M."/>
            <person name="Wahlund T.M."/>
            <person name="Williams B."/>
            <person name="Wilson W."/>
            <person name="Wolfe G."/>
            <person name="Wurch L.L."/>
        </authorList>
    </citation>
    <scope>NUCLEOTIDE SEQUENCE</scope>
</reference>
<dbReference type="PROSITE" id="PS00108">
    <property type="entry name" value="PROTEIN_KINASE_ST"/>
    <property type="match status" value="1"/>
</dbReference>
<dbReference type="EnsemblProtists" id="EOD19229">
    <property type="protein sequence ID" value="EOD19229"/>
    <property type="gene ID" value="EMIHUDRAFT_75503"/>
</dbReference>
<dbReference type="InterPro" id="IPR000719">
    <property type="entry name" value="Prot_kinase_dom"/>
</dbReference>
<protein>
    <recommendedName>
        <fullName evidence="3">Protein kinase domain-containing protein</fullName>
    </recommendedName>
</protein>
<organism evidence="4 5">
    <name type="scientific">Emiliania huxleyi (strain CCMP1516)</name>
    <dbReference type="NCBI Taxonomy" id="280463"/>
    <lineage>
        <taxon>Eukaryota</taxon>
        <taxon>Haptista</taxon>
        <taxon>Haptophyta</taxon>
        <taxon>Prymnesiophyceae</taxon>
        <taxon>Isochrysidales</taxon>
        <taxon>Noelaerhabdaceae</taxon>
        <taxon>Emiliania</taxon>
    </lineage>
</organism>